<feature type="domain" description="Nucleoside phosphorylase" evidence="4">
    <location>
        <begin position="67"/>
        <end position="252"/>
    </location>
</feature>
<evidence type="ECO:0000259" key="4">
    <source>
        <dbReference type="Pfam" id="PF01048"/>
    </source>
</evidence>
<dbReference type="EC" id="2.4.2.3" evidence="1"/>
<dbReference type="GO" id="GO:0004731">
    <property type="term" value="F:purine-nucleoside phosphorylase activity"/>
    <property type="evidence" value="ECO:0007669"/>
    <property type="project" value="TreeGrafter"/>
</dbReference>
<dbReference type="CDD" id="cd09007">
    <property type="entry name" value="NP-I_spr0068"/>
    <property type="match status" value="1"/>
</dbReference>
<proteinExistence type="predicted"/>
<sequence length="256" mass="29211">MDYQKLPLFIHDYPQDAVINPDHESLNYKLPKKLIYAFVTKENIDKFLARYSYRIVGSMETISFNPNVYEIDYEGQKIGLCQAPLGAPAATQLLDWLIGYGVKQVLAVGSCGSLEDFEENEFVIPTKAIRDEGTSLHYLPASESIELNSKFVQRVEQILQDFNYRIHEVTTWTTDGFYRETVELVNHYRKLGVATVEMECAALAACAQFRNVDFAQILFTADSLKDVDNYDERDFGINSHLKVLKIATKVMAKLKN</sequence>
<evidence type="ECO:0000313" key="5">
    <source>
        <dbReference type="EMBL" id="AIR10047.1"/>
    </source>
</evidence>
<accession>A0A089RTT1</accession>
<dbReference type="Proteomes" id="UP000218139">
    <property type="component" value="Unassembled WGS sequence"/>
</dbReference>
<dbReference type="EMBL" id="LXZO01000033">
    <property type="protein sequence ID" value="PAY49642.1"/>
    <property type="molecule type" value="Genomic_DNA"/>
</dbReference>
<dbReference type="RefSeq" id="WP_034982705.1">
    <property type="nucleotide sequence ID" value="NZ_CP007646.1"/>
</dbReference>
<dbReference type="GO" id="GO:0006152">
    <property type="term" value="P:purine nucleoside catabolic process"/>
    <property type="evidence" value="ECO:0007669"/>
    <property type="project" value="TreeGrafter"/>
</dbReference>
<organism evidence="5 8">
    <name type="scientific">Ligilactobacillus salivarius</name>
    <dbReference type="NCBI Taxonomy" id="1624"/>
    <lineage>
        <taxon>Bacteria</taxon>
        <taxon>Bacillati</taxon>
        <taxon>Bacillota</taxon>
        <taxon>Bacilli</taxon>
        <taxon>Lactobacillales</taxon>
        <taxon>Lactobacillaceae</taxon>
        <taxon>Ligilactobacillus</taxon>
    </lineage>
</organism>
<dbReference type="SUPFAM" id="SSF53167">
    <property type="entry name" value="Purine and uridine phosphorylases"/>
    <property type="match status" value="1"/>
</dbReference>
<dbReference type="Proteomes" id="UP001231316">
    <property type="component" value="Chromosome"/>
</dbReference>
<dbReference type="PANTHER" id="PTHR43691:SF11">
    <property type="entry name" value="FI09636P-RELATED"/>
    <property type="match status" value="1"/>
</dbReference>
<evidence type="ECO:0000313" key="9">
    <source>
        <dbReference type="Proteomes" id="UP000218139"/>
    </source>
</evidence>
<dbReference type="Pfam" id="PF01048">
    <property type="entry name" value="PNP_UDP_1"/>
    <property type="match status" value="1"/>
</dbReference>
<name>A0A089RTT1_9LACO</name>
<dbReference type="PANTHER" id="PTHR43691">
    <property type="entry name" value="URIDINE PHOSPHORYLASE"/>
    <property type="match status" value="1"/>
</dbReference>
<dbReference type="EMBL" id="CP007646">
    <property type="protein sequence ID" value="AIR10047.1"/>
    <property type="molecule type" value="Genomic_DNA"/>
</dbReference>
<dbReference type="InterPro" id="IPR035994">
    <property type="entry name" value="Nucleoside_phosphorylase_sf"/>
</dbReference>
<reference evidence="5 8" key="1">
    <citation type="journal article" date="2014" name="BMC Genomics">
        <title>Unusual genome complexity in Lactobacillus salivarius JCM1046.</title>
        <authorList>
            <person name="Raftis E.J."/>
            <person name="Forde B.M."/>
            <person name="Claesson M.J."/>
            <person name="O'Toole P.W."/>
        </authorList>
    </citation>
    <scope>NUCLEOTIDE SEQUENCE [LARGE SCALE GENOMIC DNA]</scope>
    <source>
        <strain evidence="5 8">JCM1046</strain>
    </source>
</reference>
<dbReference type="Proteomes" id="UP000029488">
    <property type="component" value="Chromosome"/>
</dbReference>
<dbReference type="KEGG" id="lsj:LSJ_0305"/>
<protein>
    <recommendedName>
        <fullName evidence="2">Uridine phosphorylase</fullName>
        <ecNumber evidence="1">2.4.2.3</ecNumber>
    </recommendedName>
</protein>
<dbReference type="EMBL" id="CP123971">
    <property type="protein sequence ID" value="WII28847.1"/>
    <property type="molecule type" value="Genomic_DNA"/>
</dbReference>
<dbReference type="GO" id="GO:0005829">
    <property type="term" value="C:cytosol"/>
    <property type="evidence" value="ECO:0007669"/>
    <property type="project" value="TreeGrafter"/>
</dbReference>
<dbReference type="AlphaFoldDB" id="A0A089RTT1"/>
<evidence type="ECO:0000256" key="3">
    <source>
        <dbReference type="ARBA" id="ARBA00048447"/>
    </source>
</evidence>
<gene>
    <name evidence="5" type="primary">udp</name>
    <name evidence="6" type="ORF">A8C52_04330</name>
    <name evidence="5" type="ORF">LSJ_0305</name>
    <name evidence="7" type="ORF">QFE45_01570</name>
</gene>
<evidence type="ECO:0000313" key="8">
    <source>
        <dbReference type="Proteomes" id="UP000029488"/>
    </source>
</evidence>
<evidence type="ECO:0000313" key="6">
    <source>
        <dbReference type="EMBL" id="PAY49642.1"/>
    </source>
</evidence>
<evidence type="ECO:0000256" key="2">
    <source>
        <dbReference type="ARBA" id="ARBA00021980"/>
    </source>
</evidence>
<dbReference type="InterPro" id="IPR000845">
    <property type="entry name" value="Nucleoside_phosphorylase_d"/>
</dbReference>
<comment type="catalytic activity">
    <reaction evidence="3">
        <text>uridine + phosphate = alpha-D-ribose 1-phosphate + uracil</text>
        <dbReference type="Rhea" id="RHEA:24388"/>
        <dbReference type="ChEBI" id="CHEBI:16704"/>
        <dbReference type="ChEBI" id="CHEBI:17568"/>
        <dbReference type="ChEBI" id="CHEBI:43474"/>
        <dbReference type="ChEBI" id="CHEBI:57720"/>
        <dbReference type="EC" id="2.4.2.3"/>
    </reaction>
</comment>
<reference evidence="6 9" key="2">
    <citation type="submission" date="2016-05" db="EMBL/GenBank/DDBJ databases">
        <authorList>
            <person name="Lee J.-Y."/>
            <person name="Kim E.B."/>
            <person name="Choi Y.-J."/>
        </authorList>
    </citation>
    <scope>NUCLEOTIDE SEQUENCE [LARGE SCALE GENOMIC DNA]</scope>
    <source>
        <strain evidence="6 9">KLA006</strain>
    </source>
</reference>
<dbReference type="Gene3D" id="3.40.50.1580">
    <property type="entry name" value="Nucleoside phosphorylase domain"/>
    <property type="match status" value="1"/>
</dbReference>
<evidence type="ECO:0000256" key="1">
    <source>
        <dbReference type="ARBA" id="ARBA00011888"/>
    </source>
</evidence>
<dbReference type="GO" id="GO:0004850">
    <property type="term" value="F:uridine phosphorylase activity"/>
    <property type="evidence" value="ECO:0007669"/>
    <property type="project" value="UniProtKB-EC"/>
</dbReference>
<evidence type="ECO:0000313" key="7">
    <source>
        <dbReference type="EMBL" id="WII28847.1"/>
    </source>
</evidence>
<reference evidence="7" key="3">
    <citation type="submission" date="2023-04" db="EMBL/GenBank/DDBJ databases">
        <title>Four porcine-derived lactic acid bacteria strains analyses and their evaluation as potential probiotics based on genomics.</title>
        <authorList>
            <person name="Niu D."/>
        </authorList>
    </citation>
    <scope>NUCLEOTIDE SEQUENCE</scope>
    <source>
        <strain evidence="7">ZSA5</strain>
    </source>
</reference>